<comment type="caution">
    <text evidence="3">The sequence shown here is derived from an EMBL/GenBank/DDBJ whole genome shotgun (WGS) entry which is preliminary data.</text>
</comment>
<gene>
    <name evidence="3" type="ORF">H9843_04440</name>
</gene>
<evidence type="ECO:0000259" key="2">
    <source>
        <dbReference type="Pfam" id="PF00589"/>
    </source>
</evidence>
<dbReference type="InterPro" id="IPR011010">
    <property type="entry name" value="DNA_brk_join_enz"/>
</dbReference>
<dbReference type="EMBL" id="JAHLFK010000046">
    <property type="protein sequence ID" value="MBU3830123.1"/>
    <property type="molecule type" value="Genomic_DNA"/>
</dbReference>
<dbReference type="GO" id="GO:0015074">
    <property type="term" value="P:DNA integration"/>
    <property type="evidence" value="ECO:0007669"/>
    <property type="project" value="InterPro"/>
</dbReference>
<evidence type="ECO:0000313" key="4">
    <source>
        <dbReference type="Proteomes" id="UP000824180"/>
    </source>
</evidence>
<reference evidence="3" key="1">
    <citation type="journal article" date="2021" name="PeerJ">
        <title>Extensive microbial diversity within the chicken gut microbiome revealed by metagenomics and culture.</title>
        <authorList>
            <person name="Gilroy R."/>
            <person name="Ravi A."/>
            <person name="Getino M."/>
            <person name="Pursley I."/>
            <person name="Horton D.L."/>
            <person name="Alikhan N.F."/>
            <person name="Baker D."/>
            <person name="Gharbi K."/>
            <person name="Hall N."/>
            <person name="Watson M."/>
            <person name="Adriaenssens E.M."/>
            <person name="Foster-Nyarko E."/>
            <person name="Jarju S."/>
            <person name="Secka A."/>
            <person name="Antonio M."/>
            <person name="Oren A."/>
            <person name="Chaudhuri R.R."/>
            <person name="La Ragione R."/>
            <person name="Hildebrand F."/>
            <person name="Pallen M.J."/>
        </authorList>
    </citation>
    <scope>NUCLEOTIDE SEQUENCE</scope>
    <source>
        <strain evidence="3">876</strain>
    </source>
</reference>
<evidence type="ECO:0000313" key="3">
    <source>
        <dbReference type="EMBL" id="MBU3830123.1"/>
    </source>
</evidence>
<dbReference type="InterPro" id="IPR002104">
    <property type="entry name" value="Integrase_catalytic"/>
</dbReference>
<dbReference type="Gene3D" id="1.10.443.10">
    <property type="entry name" value="Intergrase catalytic core"/>
    <property type="match status" value="1"/>
</dbReference>
<dbReference type="SUPFAM" id="SSF56349">
    <property type="entry name" value="DNA breaking-rejoining enzymes"/>
    <property type="match status" value="1"/>
</dbReference>
<keyword evidence="1" id="KW-0233">DNA recombination</keyword>
<feature type="domain" description="Tyr recombinase" evidence="2">
    <location>
        <begin position="12"/>
        <end position="72"/>
    </location>
</feature>
<reference evidence="3" key="2">
    <citation type="submission" date="2021-04" db="EMBL/GenBank/DDBJ databases">
        <authorList>
            <person name="Gilroy R."/>
        </authorList>
    </citation>
    <scope>NUCLEOTIDE SEQUENCE</scope>
    <source>
        <strain evidence="3">876</strain>
    </source>
</reference>
<dbReference type="Proteomes" id="UP000824180">
    <property type="component" value="Unassembled WGS sequence"/>
</dbReference>
<dbReference type="InterPro" id="IPR013762">
    <property type="entry name" value="Integrase-like_cat_sf"/>
</dbReference>
<dbReference type="Pfam" id="PF00589">
    <property type="entry name" value="Phage_integrase"/>
    <property type="match status" value="1"/>
</dbReference>
<evidence type="ECO:0000256" key="1">
    <source>
        <dbReference type="ARBA" id="ARBA00023172"/>
    </source>
</evidence>
<protein>
    <submittedName>
        <fullName evidence="3">Tyrosine-type recombinase/integrase</fullName>
    </submittedName>
</protein>
<name>A0A9E2KUV9_9LACO</name>
<dbReference type="AlphaFoldDB" id="A0A9E2KUV9"/>
<organism evidence="3 4">
    <name type="scientific">Candidatus Limosilactobacillus merdavium</name>
    <dbReference type="NCBI Taxonomy" id="2838651"/>
    <lineage>
        <taxon>Bacteria</taxon>
        <taxon>Bacillati</taxon>
        <taxon>Bacillota</taxon>
        <taxon>Bacilli</taxon>
        <taxon>Lactobacillales</taxon>
        <taxon>Lactobacillaceae</taxon>
        <taxon>Limosilactobacillus</taxon>
    </lineage>
</organism>
<dbReference type="GO" id="GO:0003677">
    <property type="term" value="F:DNA binding"/>
    <property type="evidence" value="ECO:0007669"/>
    <property type="project" value="InterPro"/>
</dbReference>
<accession>A0A9E2KUV9</accession>
<proteinExistence type="predicted"/>
<dbReference type="GO" id="GO:0006310">
    <property type="term" value="P:DNA recombination"/>
    <property type="evidence" value="ECO:0007669"/>
    <property type="project" value="UniProtKB-KW"/>
</dbReference>
<sequence length="98" mass="10995">MEGHAARTIPTSGAVNKTLKAALTSLDIHKQNFHFHSLRHSHVALLLANSVDIYIFSKCLGHSKISTTIDTYSYFILNTVIDTQLVPKVTILCNFRHF</sequence>